<comment type="subcellular location">
    <subcellularLocation>
        <location evidence="1">Cell membrane</location>
        <topology evidence="1">Multi-pass membrane protein</topology>
    </subcellularLocation>
</comment>
<comment type="similarity">
    <text evidence="2">Belongs to the DedA family.</text>
</comment>
<evidence type="ECO:0000256" key="2">
    <source>
        <dbReference type="ARBA" id="ARBA00010792"/>
    </source>
</evidence>
<sequence length="228" mass="23690">MSLIAASALHLGDPALFEQWGLWYFAVLVVAVAVTAFVPPFPSELMVIASGAMASEGLMGLPLVLATTMLGCLLGDVGVHLLFRRQGLRVLHRWRWGRRLHRMLLRVTLRAGGATTWIGLLLIRAIPGGRTTSMVTAGMLRLSGPRTAALALVGAATWSAWLVGLGYITGTTTGLPPWASTATAAAAGTLVGALAAGVAARRRRARSRRAAGRDAPSSLGASSTDGGS</sequence>
<dbReference type="RefSeq" id="WP_344721595.1">
    <property type="nucleotide sequence ID" value="NZ_BAAAYG010000010.1"/>
</dbReference>
<accession>A0ABP6RGH6</accession>
<keyword evidence="3" id="KW-1003">Cell membrane</keyword>
<evidence type="ECO:0000256" key="4">
    <source>
        <dbReference type="ARBA" id="ARBA00022692"/>
    </source>
</evidence>
<dbReference type="PANTHER" id="PTHR42709">
    <property type="entry name" value="ALKALINE PHOSPHATASE LIKE PROTEIN"/>
    <property type="match status" value="1"/>
</dbReference>
<proteinExistence type="inferred from homology"/>
<dbReference type="InterPro" id="IPR032816">
    <property type="entry name" value="VTT_dom"/>
</dbReference>
<name>A0ABP6RGH6_9MICC</name>
<gene>
    <name evidence="10" type="ORF">GCM10020260_23510</name>
</gene>
<evidence type="ECO:0000256" key="6">
    <source>
        <dbReference type="ARBA" id="ARBA00023136"/>
    </source>
</evidence>
<keyword evidence="5 8" id="KW-1133">Transmembrane helix</keyword>
<evidence type="ECO:0000313" key="11">
    <source>
        <dbReference type="Proteomes" id="UP001501736"/>
    </source>
</evidence>
<keyword evidence="11" id="KW-1185">Reference proteome</keyword>
<evidence type="ECO:0000256" key="3">
    <source>
        <dbReference type="ARBA" id="ARBA00022475"/>
    </source>
</evidence>
<keyword evidence="4 8" id="KW-0812">Transmembrane</keyword>
<dbReference type="Proteomes" id="UP001501736">
    <property type="component" value="Unassembled WGS sequence"/>
</dbReference>
<evidence type="ECO:0000259" key="9">
    <source>
        <dbReference type="Pfam" id="PF09335"/>
    </source>
</evidence>
<feature type="region of interest" description="Disordered" evidence="7">
    <location>
        <begin position="204"/>
        <end position="228"/>
    </location>
</feature>
<protein>
    <recommendedName>
        <fullName evidence="9">VTT domain-containing protein</fullName>
    </recommendedName>
</protein>
<organism evidence="10 11">
    <name type="scientific">Nesterenkonia halobia</name>
    <dbReference type="NCBI Taxonomy" id="37922"/>
    <lineage>
        <taxon>Bacteria</taxon>
        <taxon>Bacillati</taxon>
        <taxon>Actinomycetota</taxon>
        <taxon>Actinomycetes</taxon>
        <taxon>Micrococcales</taxon>
        <taxon>Micrococcaceae</taxon>
        <taxon>Nesterenkonia</taxon>
    </lineage>
</organism>
<reference evidence="11" key="1">
    <citation type="journal article" date="2019" name="Int. J. Syst. Evol. Microbiol.">
        <title>The Global Catalogue of Microorganisms (GCM) 10K type strain sequencing project: providing services to taxonomists for standard genome sequencing and annotation.</title>
        <authorList>
            <consortium name="The Broad Institute Genomics Platform"/>
            <consortium name="The Broad Institute Genome Sequencing Center for Infectious Disease"/>
            <person name="Wu L."/>
            <person name="Ma J."/>
        </authorList>
    </citation>
    <scope>NUCLEOTIDE SEQUENCE [LARGE SCALE GENOMIC DNA]</scope>
    <source>
        <strain evidence="11">JCM 11483</strain>
    </source>
</reference>
<dbReference type="Pfam" id="PF09335">
    <property type="entry name" value="VTT_dom"/>
    <property type="match status" value="1"/>
</dbReference>
<feature type="transmembrane region" description="Helical" evidence="8">
    <location>
        <begin position="20"/>
        <end position="38"/>
    </location>
</feature>
<evidence type="ECO:0000256" key="1">
    <source>
        <dbReference type="ARBA" id="ARBA00004651"/>
    </source>
</evidence>
<keyword evidence="6 8" id="KW-0472">Membrane</keyword>
<dbReference type="EMBL" id="BAAAYG010000010">
    <property type="protein sequence ID" value="GAA3287260.1"/>
    <property type="molecule type" value="Genomic_DNA"/>
</dbReference>
<dbReference type="InterPro" id="IPR051311">
    <property type="entry name" value="DedA_domain"/>
</dbReference>
<feature type="transmembrane region" description="Helical" evidence="8">
    <location>
        <begin position="58"/>
        <end position="83"/>
    </location>
</feature>
<feature type="transmembrane region" description="Helical" evidence="8">
    <location>
        <begin position="180"/>
        <end position="200"/>
    </location>
</feature>
<evidence type="ECO:0000313" key="10">
    <source>
        <dbReference type="EMBL" id="GAA3287260.1"/>
    </source>
</evidence>
<feature type="transmembrane region" description="Helical" evidence="8">
    <location>
        <begin position="147"/>
        <end position="168"/>
    </location>
</feature>
<comment type="caution">
    <text evidence="10">The sequence shown here is derived from an EMBL/GenBank/DDBJ whole genome shotgun (WGS) entry which is preliminary data.</text>
</comment>
<evidence type="ECO:0000256" key="5">
    <source>
        <dbReference type="ARBA" id="ARBA00022989"/>
    </source>
</evidence>
<evidence type="ECO:0000256" key="8">
    <source>
        <dbReference type="SAM" id="Phobius"/>
    </source>
</evidence>
<evidence type="ECO:0000256" key="7">
    <source>
        <dbReference type="SAM" id="MobiDB-lite"/>
    </source>
</evidence>
<dbReference type="PANTHER" id="PTHR42709:SF6">
    <property type="entry name" value="UNDECAPRENYL PHOSPHATE TRANSPORTER A"/>
    <property type="match status" value="1"/>
</dbReference>
<feature type="compositionally biased region" description="Polar residues" evidence="7">
    <location>
        <begin position="219"/>
        <end position="228"/>
    </location>
</feature>
<feature type="domain" description="VTT" evidence="9">
    <location>
        <begin position="41"/>
        <end position="167"/>
    </location>
</feature>